<evidence type="ECO:0000313" key="5">
    <source>
        <dbReference type="EMBL" id="MBF8189241.1"/>
    </source>
</evidence>
<dbReference type="Proteomes" id="UP000605361">
    <property type="component" value="Unassembled WGS sequence"/>
</dbReference>
<keyword evidence="6" id="KW-1185">Reference proteome</keyword>
<dbReference type="Pfam" id="PF00941">
    <property type="entry name" value="FAD_binding_5"/>
    <property type="match status" value="1"/>
</dbReference>
<dbReference type="InterPro" id="IPR051312">
    <property type="entry name" value="Diverse_Substr_Oxidored"/>
</dbReference>
<evidence type="ECO:0000256" key="2">
    <source>
        <dbReference type="ARBA" id="ARBA00022827"/>
    </source>
</evidence>
<dbReference type="PANTHER" id="PTHR42659:SF2">
    <property type="entry name" value="XANTHINE DEHYDROGENASE SUBUNIT C-RELATED"/>
    <property type="match status" value="1"/>
</dbReference>
<proteinExistence type="predicted"/>
<protein>
    <submittedName>
        <fullName evidence="5">FAD binding domain-containing protein</fullName>
    </submittedName>
</protein>
<dbReference type="Gene3D" id="3.30.390.50">
    <property type="entry name" value="CO dehydrogenase flavoprotein, C-terminal domain"/>
    <property type="match status" value="1"/>
</dbReference>
<dbReference type="EMBL" id="JADOGI010000086">
    <property type="protein sequence ID" value="MBF8189241.1"/>
    <property type="molecule type" value="Genomic_DNA"/>
</dbReference>
<dbReference type="AlphaFoldDB" id="A0A931AAI5"/>
<dbReference type="SMART" id="SM01092">
    <property type="entry name" value="CO_deh_flav_C"/>
    <property type="match status" value="1"/>
</dbReference>
<evidence type="ECO:0000256" key="1">
    <source>
        <dbReference type="ARBA" id="ARBA00022630"/>
    </source>
</evidence>
<dbReference type="RefSeq" id="WP_195898180.1">
    <property type="nucleotide sequence ID" value="NZ_JADOGI010000086.1"/>
</dbReference>
<dbReference type="Pfam" id="PF03450">
    <property type="entry name" value="CO_deh_flav_C"/>
    <property type="match status" value="1"/>
</dbReference>
<dbReference type="Gene3D" id="3.30.465.10">
    <property type="match status" value="1"/>
</dbReference>
<feature type="domain" description="FAD-binding PCMH-type" evidence="4">
    <location>
        <begin position="1"/>
        <end position="163"/>
    </location>
</feature>
<dbReference type="InterPro" id="IPR036318">
    <property type="entry name" value="FAD-bd_PCMH-like_sf"/>
</dbReference>
<keyword evidence="3" id="KW-0560">Oxidoreductase</keyword>
<keyword evidence="2" id="KW-0274">FAD</keyword>
<name>A0A931AAI5_9ACTN</name>
<dbReference type="SUPFAM" id="SSF56176">
    <property type="entry name" value="FAD-binding/transporter-associated domain-like"/>
    <property type="match status" value="1"/>
</dbReference>
<dbReference type="PANTHER" id="PTHR42659">
    <property type="entry name" value="XANTHINE DEHYDROGENASE SUBUNIT C-RELATED"/>
    <property type="match status" value="1"/>
</dbReference>
<dbReference type="InterPro" id="IPR005107">
    <property type="entry name" value="CO_DH_flav_C"/>
</dbReference>
<dbReference type="InterPro" id="IPR002346">
    <property type="entry name" value="Mopterin_DH_FAD-bd"/>
</dbReference>
<dbReference type="GO" id="GO:0016491">
    <property type="term" value="F:oxidoreductase activity"/>
    <property type="evidence" value="ECO:0007669"/>
    <property type="project" value="UniProtKB-KW"/>
</dbReference>
<evidence type="ECO:0000313" key="6">
    <source>
        <dbReference type="Proteomes" id="UP000605361"/>
    </source>
</evidence>
<dbReference type="GO" id="GO:0071949">
    <property type="term" value="F:FAD binding"/>
    <property type="evidence" value="ECO:0007669"/>
    <property type="project" value="InterPro"/>
</dbReference>
<evidence type="ECO:0000256" key="3">
    <source>
        <dbReference type="ARBA" id="ARBA00023002"/>
    </source>
</evidence>
<dbReference type="InterPro" id="IPR016169">
    <property type="entry name" value="FAD-bd_PCMH_sub2"/>
</dbReference>
<dbReference type="SUPFAM" id="SSF55447">
    <property type="entry name" value="CO dehydrogenase flavoprotein C-terminal domain-like"/>
    <property type="match status" value="1"/>
</dbReference>
<keyword evidence="1" id="KW-0285">Flavoprotein</keyword>
<dbReference type="InterPro" id="IPR016166">
    <property type="entry name" value="FAD-bd_PCMH"/>
</dbReference>
<gene>
    <name evidence="5" type="ORF">ITP53_26615</name>
</gene>
<evidence type="ECO:0000259" key="4">
    <source>
        <dbReference type="PROSITE" id="PS51387"/>
    </source>
</evidence>
<dbReference type="PROSITE" id="PS51387">
    <property type="entry name" value="FAD_PCMH"/>
    <property type="match status" value="1"/>
</dbReference>
<dbReference type="InterPro" id="IPR036683">
    <property type="entry name" value="CO_DH_flav_C_dom_sf"/>
</dbReference>
<comment type="caution">
    <text evidence="5">The sequence shown here is derived from an EMBL/GenBank/DDBJ whole genome shotgun (WGS) entry which is preliminary data.</text>
</comment>
<reference evidence="5" key="1">
    <citation type="submission" date="2020-11" db="EMBL/GenBank/DDBJ databases">
        <title>Whole-genome analyses of Nonomuraea sp. K274.</title>
        <authorList>
            <person name="Veyisoglu A."/>
        </authorList>
    </citation>
    <scope>NUCLEOTIDE SEQUENCE</scope>
    <source>
        <strain evidence="5">K274</strain>
    </source>
</reference>
<organism evidence="5 6">
    <name type="scientific">Nonomuraea cypriaca</name>
    <dbReference type="NCBI Taxonomy" id="1187855"/>
    <lineage>
        <taxon>Bacteria</taxon>
        <taxon>Bacillati</taxon>
        <taxon>Actinomycetota</taxon>
        <taxon>Actinomycetes</taxon>
        <taxon>Streptosporangiales</taxon>
        <taxon>Streptosporangiaceae</taxon>
        <taxon>Nonomuraea</taxon>
    </lineage>
</organism>
<accession>A0A931AAI5</accession>
<sequence>MVIRAVHVPESADAAVACLAGDGWIMGGGTVVMPLVNSGAAPVTELVSLRRAGLGGVEVRDGVARIGAAATFTAVGEHPGLAFLRPALRTIASPAIRNQATVGGNLFVAQPYGDLAVCLLALDATCEIAGPGGWRDAPVADVLASGIAAGEVVVAVRVALPEPGTWYYHKAMRRRLNSAAIVTVASITRVDGGVVGSARIALGGLASRPVRAVSAEHLLRGRPLTHEVLTEAGEAARGDIDPFDDAYASAWYRARVLPVHLRRAFLPQQQQGRISQPHQ</sequence>